<dbReference type="Gene3D" id="3.90.1640.30">
    <property type="match status" value="1"/>
</dbReference>
<protein>
    <recommendedName>
        <fullName evidence="1">DDH domain-containing protein</fullName>
    </recommendedName>
</protein>
<dbReference type="InterPro" id="IPR051673">
    <property type="entry name" value="SSDNA_exonuclease_RecJ"/>
</dbReference>
<feature type="non-terminal residue" evidence="2">
    <location>
        <position position="1"/>
    </location>
</feature>
<feature type="domain" description="DDH" evidence="1">
    <location>
        <begin position="71"/>
        <end position="214"/>
    </location>
</feature>
<gene>
    <name evidence="2" type="ORF">S01H1_72941</name>
</gene>
<evidence type="ECO:0000313" key="2">
    <source>
        <dbReference type="EMBL" id="GAG39275.1"/>
    </source>
</evidence>
<dbReference type="InterPro" id="IPR038763">
    <property type="entry name" value="DHH_sf"/>
</dbReference>
<evidence type="ECO:0000259" key="1">
    <source>
        <dbReference type="Pfam" id="PF01368"/>
    </source>
</evidence>
<proteinExistence type="predicted"/>
<dbReference type="PANTHER" id="PTHR30255">
    <property type="entry name" value="SINGLE-STRANDED-DNA-SPECIFIC EXONUCLEASE RECJ"/>
    <property type="match status" value="1"/>
</dbReference>
<comment type="caution">
    <text evidence="2">The sequence shown here is derived from an EMBL/GenBank/DDBJ whole genome shotgun (WGS) entry which is preliminary data.</text>
</comment>
<dbReference type="SUPFAM" id="SSF64182">
    <property type="entry name" value="DHH phosphoesterases"/>
    <property type="match status" value="1"/>
</dbReference>
<dbReference type="PANTHER" id="PTHR30255:SF2">
    <property type="entry name" value="SINGLE-STRANDED-DNA-SPECIFIC EXONUCLEASE RECJ"/>
    <property type="match status" value="1"/>
</dbReference>
<dbReference type="EMBL" id="BARS01048699">
    <property type="protein sequence ID" value="GAG39275.1"/>
    <property type="molecule type" value="Genomic_DNA"/>
</dbReference>
<feature type="non-terminal residue" evidence="2">
    <location>
        <position position="242"/>
    </location>
</feature>
<sequence>APAVPEAGQLAAKLRVSPLLAQLLINRRITTSAGGEAFLNPKLSDLIEPEQMPGIAEALERITTAIEAKEKITIYGDYDVDGITGVAILWHMLKLLGADVDYYIPHRIDEGYGLNIDAIKAIADNGTKLLITVDCGISAFDSARLAESLGLDLIITDHHRCSNQLPMAFAIVHPGIDPSYGNPDSAGAMVAFKLAWAAANKFKKGTKLDAKLRQFLIDATMFAGLGSIADIVPLQGENRVIA</sequence>
<reference evidence="2" key="1">
    <citation type="journal article" date="2014" name="Front. Microbiol.">
        <title>High frequency of phylogenetically diverse reductive dehalogenase-homologous genes in deep subseafloor sedimentary metagenomes.</title>
        <authorList>
            <person name="Kawai M."/>
            <person name="Futagami T."/>
            <person name="Toyoda A."/>
            <person name="Takaki Y."/>
            <person name="Nishi S."/>
            <person name="Hori S."/>
            <person name="Arai W."/>
            <person name="Tsubouchi T."/>
            <person name="Morono Y."/>
            <person name="Uchiyama I."/>
            <person name="Ito T."/>
            <person name="Fujiyama A."/>
            <person name="Inagaki F."/>
            <person name="Takami H."/>
        </authorList>
    </citation>
    <scope>NUCLEOTIDE SEQUENCE</scope>
    <source>
        <strain evidence="2">Expedition CK06-06</strain>
    </source>
</reference>
<dbReference type="InterPro" id="IPR001667">
    <property type="entry name" value="DDH_dom"/>
</dbReference>
<name>X0X8A5_9ZZZZ</name>
<organism evidence="2">
    <name type="scientific">marine sediment metagenome</name>
    <dbReference type="NCBI Taxonomy" id="412755"/>
    <lineage>
        <taxon>unclassified sequences</taxon>
        <taxon>metagenomes</taxon>
        <taxon>ecological metagenomes</taxon>
    </lineage>
</organism>
<dbReference type="Pfam" id="PF01368">
    <property type="entry name" value="DHH"/>
    <property type="match status" value="1"/>
</dbReference>
<dbReference type="GO" id="GO:0004527">
    <property type="term" value="F:exonuclease activity"/>
    <property type="evidence" value="ECO:0007669"/>
    <property type="project" value="UniProtKB-KW"/>
</dbReference>
<accession>X0X8A5</accession>
<dbReference type="AlphaFoldDB" id="X0X8A5"/>